<proteinExistence type="predicted"/>
<dbReference type="KEGG" id="kpul:GXN76_10395"/>
<evidence type="ECO:0000313" key="2">
    <source>
        <dbReference type="Proteomes" id="UP000503088"/>
    </source>
</evidence>
<reference evidence="1 2" key="1">
    <citation type="submission" date="2020-01" db="EMBL/GenBank/DDBJ databases">
        <authorList>
            <person name="Gulvik C.A."/>
            <person name="Batra D.G."/>
        </authorList>
    </citation>
    <scope>NUCLEOTIDE SEQUENCE [LARGE SCALE GENOMIC DNA]</scope>
    <source>
        <strain evidence="1 2">W9323</strain>
    </source>
</reference>
<sequence length="50" mass="5782">MEDQAKSYRLVNLQNRSDILDKISQAEQEISQVLDGQVALIAYIRDMEKD</sequence>
<evidence type="ECO:0000313" key="1">
    <source>
        <dbReference type="EMBL" id="QKG84838.1"/>
    </source>
</evidence>
<protein>
    <submittedName>
        <fullName evidence="1">Uncharacterized protein</fullName>
    </submittedName>
</protein>
<accession>A0A7D4CNI3</accession>
<gene>
    <name evidence="1" type="ORF">GXN76_10395</name>
</gene>
<dbReference type="EMBL" id="CP048104">
    <property type="protein sequence ID" value="QKG84838.1"/>
    <property type="molecule type" value="Genomic_DNA"/>
</dbReference>
<organism evidence="1 2">
    <name type="scientific">Kroppenstedtia pulmonis</name>
    <dbReference type="NCBI Taxonomy" id="1380685"/>
    <lineage>
        <taxon>Bacteria</taxon>
        <taxon>Bacillati</taxon>
        <taxon>Bacillota</taxon>
        <taxon>Bacilli</taxon>
        <taxon>Bacillales</taxon>
        <taxon>Thermoactinomycetaceae</taxon>
        <taxon>Kroppenstedtia</taxon>
    </lineage>
</organism>
<dbReference type="Proteomes" id="UP000503088">
    <property type="component" value="Chromosome"/>
</dbReference>
<dbReference type="AlphaFoldDB" id="A0A7D4CNI3"/>
<keyword evidence="2" id="KW-1185">Reference proteome</keyword>
<name>A0A7D4CNI3_9BACL</name>
<dbReference type="RefSeq" id="WP_173222916.1">
    <property type="nucleotide sequence ID" value="NZ_CP048104.1"/>
</dbReference>